<dbReference type="GO" id="GO:0009055">
    <property type="term" value="F:electron transfer activity"/>
    <property type="evidence" value="ECO:0007669"/>
    <property type="project" value="InterPro"/>
</dbReference>
<dbReference type="InterPro" id="IPR051459">
    <property type="entry name" value="Cytochrome_c-type_DH"/>
</dbReference>
<protein>
    <submittedName>
        <fullName evidence="6">Cytochrome C</fullName>
    </submittedName>
</protein>
<accession>A0A074L3I9</accession>
<dbReference type="RefSeq" id="WP_035072390.1">
    <property type="nucleotide sequence ID" value="NZ_JMIH01000015.1"/>
</dbReference>
<keyword evidence="1 4" id="KW-0349">Heme</keyword>
<reference evidence="6 7" key="1">
    <citation type="submission" date="2014-04" db="EMBL/GenBank/DDBJ databases">
        <title>Characterization and application of a salt tolerant electro-active bacterium.</title>
        <authorList>
            <person name="Yang L."/>
            <person name="Wei S."/>
            <person name="Tay Q.X.M."/>
        </authorList>
    </citation>
    <scope>NUCLEOTIDE SEQUENCE [LARGE SCALE GENOMIC DNA]</scope>
    <source>
        <strain evidence="6 7">LY1</strain>
    </source>
</reference>
<keyword evidence="7" id="KW-1185">Reference proteome</keyword>
<evidence type="ECO:0000256" key="3">
    <source>
        <dbReference type="ARBA" id="ARBA00023004"/>
    </source>
</evidence>
<evidence type="ECO:0000256" key="4">
    <source>
        <dbReference type="PROSITE-ProRule" id="PRU00433"/>
    </source>
</evidence>
<dbReference type="EMBL" id="JMIH01000015">
    <property type="protein sequence ID" value="KEO74423.1"/>
    <property type="molecule type" value="Genomic_DNA"/>
</dbReference>
<sequence length="146" mass="16349">MKIQFPFLTFCILLCFIGCDSEQGKSPSLSHIKDTKTKQYAVEGKNLYEKNCANCHQTDGSGLGRVIPPLAHSDYMKDDISRTVKIIKHGLRGEITVNGVVYNQNMPSNPHLTNMEIAQITTYIYNIWGDHTGVIDANQVADFLKD</sequence>
<dbReference type="InterPro" id="IPR009056">
    <property type="entry name" value="Cyt_c-like_dom"/>
</dbReference>
<dbReference type="PANTHER" id="PTHR35008:SF8">
    <property type="entry name" value="ALCOHOL DEHYDROGENASE CYTOCHROME C SUBUNIT"/>
    <property type="match status" value="1"/>
</dbReference>
<keyword evidence="3 4" id="KW-0408">Iron</keyword>
<dbReference type="STRING" id="1048983.EL17_06715"/>
<dbReference type="PROSITE" id="PS51007">
    <property type="entry name" value="CYTC"/>
    <property type="match status" value="1"/>
</dbReference>
<dbReference type="Pfam" id="PF00034">
    <property type="entry name" value="Cytochrom_C"/>
    <property type="match status" value="1"/>
</dbReference>
<dbReference type="AlphaFoldDB" id="A0A074L3I9"/>
<organism evidence="6 7">
    <name type="scientific">Anditalea andensis</name>
    <dbReference type="NCBI Taxonomy" id="1048983"/>
    <lineage>
        <taxon>Bacteria</taxon>
        <taxon>Pseudomonadati</taxon>
        <taxon>Bacteroidota</taxon>
        <taxon>Cytophagia</taxon>
        <taxon>Cytophagales</taxon>
        <taxon>Cytophagaceae</taxon>
        <taxon>Anditalea</taxon>
    </lineage>
</organism>
<evidence type="ECO:0000256" key="2">
    <source>
        <dbReference type="ARBA" id="ARBA00022723"/>
    </source>
</evidence>
<proteinExistence type="predicted"/>
<dbReference type="GO" id="GO:0020037">
    <property type="term" value="F:heme binding"/>
    <property type="evidence" value="ECO:0007669"/>
    <property type="project" value="InterPro"/>
</dbReference>
<feature type="domain" description="Cytochrome c" evidence="5">
    <location>
        <begin position="39"/>
        <end position="128"/>
    </location>
</feature>
<dbReference type="Proteomes" id="UP000027821">
    <property type="component" value="Unassembled WGS sequence"/>
</dbReference>
<keyword evidence="2 4" id="KW-0479">Metal-binding</keyword>
<dbReference type="InterPro" id="IPR036909">
    <property type="entry name" value="Cyt_c-like_dom_sf"/>
</dbReference>
<evidence type="ECO:0000313" key="7">
    <source>
        <dbReference type="Proteomes" id="UP000027821"/>
    </source>
</evidence>
<dbReference type="eggNOG" id="COG2010">
    <property type="taxonomic scope" value="Bacteria"/>
</dbReference>
<comment type="caution">
    <text evidence="6">The sequence shown here is derived from an EMBL/GenBank/DDBJ whole genome shotgun (WGS) entry which is preliminary data.</text>
</comment>
<evidence type="ECO:0000256" key="1">
    <source>
        <dbReference type="ARBA" id="ARBA00022617"/>
    </source>
</evidence>
<name>A0A074L3I9_9BACT</name>
<dbReference type="SUPFAM" id="SSF46626">
    <property type="entry name" value="Cytochrome c"/>
    <property type="match status" value="1"/>
</dbReference>
<evidence type="ECO:0000259" key="5">
    <source>
        <dbReference type="PROSITE" id="PS51007"/>
    </source>
</evidence>
<dbReference type="OrthoDB" id="9811395at2"/>
<evidence type="ECO:0000313" key="6">
    <source>
        <dbReference type="EMBL" id="KEO74423.1"/>
    </source>
</evidence>
<dbReference type="Gene3D" id="1.10.760.10">
    <property type="entry name" value="Cytochrome c-like domain"/>
    <property type="match status" value="1"/>
</dbReference>
<dbReference type="PANTHER" id="PTHR35008">
    <property type="entry name" value="BLL4482 PROTEIN-RELATED"/>
    <property type="match status" value="1"/>
</dbReference>
<gene>
    <name evidence="6" type="ORF">EL17_06715</name>
</gene>
<dbReference type="GO" id="GO:0046872">
    <property type="term" value="F:metal ion binding"/>
    <property type="evidence" value="ECO:0007669"/>
    <property type="project" value="UniProtKB-KW"/>
</dbReference>